<dbReference type="InterPro" id="IPR038726">
    <property type="entry name" value="PDDEXK_AddAB-type"/>
</dbReference>
<dbReference type="AlphaFoldDB" id="X5GJU7"/>
<dbReference type="KEGG" id="ehh:EHF_0719"/>
<dbReference type="EMBL" id="CP007474">
    <property type="protein sequence ID" value="AHX04728.1"/>
    <property type="molecule type" value="Genomic_DNA"/>
</dbReference>
<protein>
    <submittedName>
        <fullName evidence="2">PD-(D/E)XK nuclease superfamily protein</fullName>
    </submittedName>
</protein>
<sequence>MGKIFSVHCSESFLAVVAKFAFDIFNDSSRTSSNMIIVVPNQEDVRLLCDELKLHFHANIPAQVRIISLSNIDQDLLANEHSSVRIMTPTRKLLLLVEFIKLWNSENNDNYPLSLSYELSSLLNEMHVHCIPLSNLEYLFDCDLPVHCQKAAKLLAELSKKWREILNKEKVLDILEHRSLYVNDLLKYLQDEALNCTIIFAGMTFDNFFVNFIQALYKLPNSTIIFPYIDISIDDENWQLLEECHYQYYVKNLLDVLKVNRNDIIFLGQPNHLVFVSSVFNFNLFLEKYHQNEIQNYNDYDRVKLITCVSDEEEAQVVSMLIKENACSDLIVFTNNLLLTKRINSIVSSEKLLDQSNIDYLILSFILHILEVVMSKWNPIPLLSLLKHPFVTLGYAKEDYDVLISDFELKVVRSYSCHDFFSIENNIKEKVPDLLCFWEKITSVILPLVKVKHDIMSSIVEAHIVCIQNLLKGNIIIDLNDYSKIEEFFDNFRNSCNGIKIYGMDVYYEILVSVLNSTFFAENYKLSNVNLSKKEVVIFAGFNEVNYDVNSCGTLLNKSIRAKLGLPSIQKEKGYVAYLLHSFFYADKIYITQSLKSFGKINEESIWIRRLKVLARLYDIESLKGGIYSKIQDRFLYSDVKNLAHLRPQPNPEISQRLVAFNILSTTSLETLIKNPYVFYLSNILNVLPCKDINERFSMRDFGIIVHNIFYKYLLSNSNQHSRYEDLIKIATSEFLDKYKDFPQVETILWPKFQKMAEQFFEINLERGHDINEVITEHFFSWEICSNVKVVSRCDRVECLKDGSVIVIDYKTGTIPSQSDINYGAALQMIIQALTVKQSLKKDISGLMYWKINSEDIKIIPVDNYIELMEKLEVALKQLILDYVTFMKPFTASYDMSRYTNYDLVTRIKEWGYLI</sequence>
<evidence type="ECO:0000313" key="3">
    <source>
        <dbReference type="Proteomes" id="UP000023762"/>
    </source>
</evidence>
<dbReference type="eggNOG" id="COG2887">
    <property type="taxonomic scope" value="Bacteria"/>
</dbReference>
<dbReference type="OrthoDB" id="9780606at2"/>
<dbReference type="InterPro" id="IPR027417">
    <property type="entry name" value="P-loop_NTPase"/>
</dbReference>
<evidence type="ECO:0000259" key="1">
    <source>
        <dbReference type="Pfam" id="PF12705"/>
    </source>
</evidence>
<name>X5GJU7_9RICK</name>
<dbReference type="Pfam" id="PF12705">
    <property type="entry name" value="PDDEXK_1"/>
    <property type="match status" value="1"/>
</dbReference>
<gene>
    <name evidence="2" type="ORF">EHF_0719</name>
</gene>
<evidence type="ECO:0000313" key="2">
    <source>
        <dbReference type="EMBL" id="AHX04728.1"/>
    </source>
</evidence>
<dbReference type="HOGENOM" id="CLU_310724_0_0_5"/>
<dbReference type="RefSeq" id="WP_044195173.1">
    <property type="nucleotide sequence ID" value="NZ_CP007474.1"/>
</dbReference>
<dbReference type="Proteomes" id="UP000023762">
    <property type="component" value="Chromosome"/>
</dbReference>
<accession>X5GJU7</accession>
<reference evidence="2 3" key="1">
    <citation type="submission" date="2014-03" db="EMBL/GenBank/DDBJ databases">
        <title>Sequencing and Comparison of Genomes and Transcriptome Profiles of Human Ehrlichiosis Agents.</title>
        <authorList>
            <person name="Lin M."/>
            <person name="Daugherty S.C."/>
            <person name="Nagaraj S."/>
            <person name="Cheng Z."/>
            <person name="Xiong Q."/>
            <person name="Lin F.-Y."/>
            <person name="Sengamalay N."/>
            <person name="Ott S."/>
            <person name="Godinez A."/>
            <person name="Tallon L.J."/>
            <person name="Sadzewicz L."/>
            <person name="Fraser C.M."/>
            <person name="Dunning Hotopp J.C."/>
            <person name="Rikihisa Y."/>
        </authorList>
    </citation>
    <scope>NUCLEOTIDE SEQUENCE [LARGE SCALE GENOMIC DNA]</scope>
    <source>
        <strain evidence="2 3">HF</strain>
    </source>
</reference>
<dbReference type="eggNOG" id="COG3893">
    <property type="taxonomic scope" value="Bacteria"/>
</dbReference>
<keyword evidence="3" id="KW-1185">Reference proteome</keyword>
<proteinExistence type="predicted"/>
<dbReference type="InterPro" id="IPR011604">
    <property type="entry name" value="PDDEXK-like_dom_sf"/>
</dbReference>
<dbReference type="SUPFAM" id="SSF52540">
    <property type="entry name" value="P-loop containing nucleoside triphosphate hydrolases"/>
    <property type="match status" value="1"/>
</dbReference>
<feature type="domain" description="PD-(D/E)XK endonuclease-like" evidence="1">
    <location>
        <begin position="664"/>
        <end position="871"/>
    </location>
</feature>
<dbReference type="Gene3D" id="3.90.320.10">
    <property type="match status" value="1"/>
</dbReference>
<dbReference type="STRING" id="391036.EHF_0719"/>
<organism evidence="2 3">
    <name type="scientific">Ehrlichia japonica</name>
    <dbReference type="NCBI Taxonomy" id="391036"/>
    <lineage>
        <taxon>Bacteria</taxon>
        <taxon>Pseudomonadati</taxon>
        <taxon>Pseudomonadota</taxon>
        <taxon>Alphaproteobacteria</taxon>
        <taxon>Rickettsiales</taxon>
        <taxon>Anaplasmataceae</taxon>
        <taxon>Ehrlichia</taxon>
    </lineage>
</organism>